<dbReference type="EMBL" id="UGYB01000001">
    <property type="protein sequence ID" value="SUI04811.1"/>
    <property type="molecule type" value="Genomic_DNA"/>
</dbReference>
<protein>
    <submittedName>
        <fullName evidence="2">Catalase</fullName>
        <ecNumber evidence="2">1.11.1.21</ecNumber>
    </submittedName>
</protein>
<evidence type="ECO:0000256" key="1">
    <source>
        <dbReference type="SAM" id="MobiDB-lite"/>
    </source>
</evidence>
<dbReference type="GO" id="GO:0004601">
    <property type="term" value="F:peroxidase activity"/>
    <property type="evidence" value="ECO:0007669"/>
    <property type="project" value="UniProtKB-KW"/>
</dbReference>
<reference evidence="2 3" key="1">
    <citation type="submission" date="2018-06" db="EMBL/GenBank/DDBJ databases">
        <authorList>
            <consortium name="Pathogen Informatics"/>
            <person name="Doyle S."/>
        </authorList>
    </citation>
    <scope>NUCLEOTIDE SEQUENCE [LARGE SCALE GENOMIC DNA]</scope>
    <source>
        <strain evidence="2 3">NCTC12420</strain>
    </source>
</reference>
<name>A0A379XWB2_SALER</name>
<proteinExistence type="predicted"/>
<dbReference type="Proteomes" id="UP000254220">
    <property type="component" value="Unassembled WGS sequence"/>
</dbReference>
<dbReference type="EC" id="1.11.1.21" evidence="2"/>
<gene>
    <name evidence="2" type="primary">katG_2</name>
    <name evidence="2" type="ORF">NCTC12420_04695</name>
</gene>
<organism evidence="2 3">
    <name type="scientific">Salmonella enterica subsp. indica</name>
    <dbReference type="NCBI Taxonomy" id="59207"/>
    <lineage>
        <taxon>Bacteria</taxon>
        <taxon>Pseudomonadati</taxon>
        <taxon>Pseudomonadota</taxon>
        <taxon>Gammaproteobacteria</taxon>
        <taxon>Enterobacterales</taxon>
        <taxon>Enterobacteriaceae</taxon>
        <taxon>Salmonella</taxon>
    </lineage>
</organism>
<feature type="region of interest" description="Disordered" evidence="1">
    <location>
        <begin position="1"/>
        <end position="22"/>
    </location>
</feature>
<keyword evidence="2" id="KW-0575">Peroxidase</keyword>
<accession>A0A379XWB2</accession>
<sequence length="45" mass="4869">MSMTDDTHNTLSTGKCPFHQGGMTEAQVRGQPAATGGQINFVWIF</sequence>
<keyword evidence="2" id="KW-0560">Oxidoreductase</keyword>
<dbReference type="AlphaFoldDB" id="A0A379XWB2"/>
<evidence type="ECO:0000313" key="3">
    <source>
        <dbReference type="Proteomes" id="UP000254220"/>
    </source>
</evidence>
<evidence type="ECO:0000313" key="2">
    <source>
        <dbReference type="EMBL" id="SUI04811.1"/>
    </source>
</evidence>